<proteinExistence type="predicted"/>
<evidence type="ECO:0000313" key="2">
    <source>
        <dbReference type="EMBL" id="KAJ7625606.1"/>
    </source>
</evidence>
<keyword evidence="1" id="KW-0175">Coiled coil</keyword>
<dbReference type="AlphaFoldDB" id="A0AAD7BMX0"/>
<evidence type="ECO:0000256" key="1">
    <source>
        <dbReference type="SAM" id="Coils"/>
    </source>
</evidence>
<reference evidence="2" key="1">
    <citation type="submission" date="2023-03" db="EMBL/GenBank/DDBJ databases">
        <title>Massive genome expansion in bonnet fungi (Mycena s.s.) driven by repeated elements and novel gene families across ecological guilds.</title>
        <authorList>
            <consortium name="Lawrence Berkeley National Laboratory"/>
            <person name="Harder C.B."/>
            <person name="Miyauchi S."/>
            <person name="Viragh M."/>
            <person name="Kuo A."/>
            <person name="Thoen E."/>
            <person name="Andreopoulos B."/>
            <person name="Lu D."/>
            <person name="Skrede I."/>
            <person name="Drula E."/>
            <person name="Henrissat B."/>
            <person name="Morin E."/>
            <person name="Kohler A."/>
            <person name="Barry K."/>
            <person name="LaButti K."/>
            <person name="Morin E."/>
            <person name="Salamov A."/>
            <person name="Lipzen A."/>
            <person name="Mereny Z."/>
            <person name="Hegedus B."/>
            <person name="Baldrian P."/>
            <person name="Stursova M."/>
            <person name="Weitz H."/>
            <person name="Taylor A."/>
            <person name="Grigoriev I.V."/>
            <person name="Nagy L.G."/>
            <person name="Martin F."/>
            <person name="Kauserud H."/>
        </authorList>
    </citation>
    <scope>NUCLEOTIDE SEQUENCE</scope>
    <source>
        <strain evidence="2">9284</strain>
    </source>
</reference>
<evidence type="ECO:0008006" key="4">
    <source>
        <dbReference type="Google" id="ProtNLM"/>
    </source>
</evidence>
<dbReference type="EMBL" id="JARKIF010000012">
    <property type="protein sequence ID" value="KAJ7625606.1"/>
    <property type="molecule type" value="Genomic_DNA"/>
</dbReference>
<dbReference type="Proteomes" id="UP001221142">
    <property type="component" value="Unassembled WGS sequence"/>
</dbReference>
<comment type="caution">
    <text evidence="2">The sequence shown here is derived from an EMBL/GenBank/DDBJ whole genome shotgun (WGS) entry which is preliminary data.</text>
</comment>
<organism evidence="2 3">
    <name type="scientific">Roridomyces roridus</name>
    <dbReference type="NCBI Taxonomy" id="1738132"/>
    <lineage>
        <taxon>Eukaryota</taxon>
        <taxon>Fungi</taxon>
        <taxon>Dikarya</taxon>
        <taxon>Basidiomycota</taxon>
        <taxon>Agaricomycotina</taxon>
        <taxon>Agaricomycetes</taxon>
        <taxon>Agaricomycetidae</taxon>
        <taxon>Agaricales</taxon>
        <taxon>Marasmiineae</taxon>
        <taxon>Mycenaceae</taxon>
        <taxon>Roridomyces</taxon>
    </lineage>
</organism>
<accession>A0AAD7BMX0</accession>
<sequence>MRQLLDILATNTPVPESQRPAVRSFLFHTRARKHRLDEKIAELRTTLEELCSERDALDTEIRKHAAALSPIRRVPPEILSHIFTFAVKKTRVHFSSRRHGASVQSAFWTSISNKVKTFHLPKLETLQARSGAALPLDVYFSSRDEDTLTEAEAETYDLLVQHSARWGSVYLSGSEELYTRIQRVGAPLPLLRNLEFDLYLVDQPDDSPLDAFRNAPRLQEASVNAGSEWSKLSVLFSAPNLVECALDLGSGAEPATLNAPILLPHLLRLSVSHRGLLRCLDTPILEELYYQDGDRNNSLTDLAFFHGLPRTLKTLVISAAADTTDIDFLGIVQALPSLTRLASTSEMPTDVVCRLLHTVAVAPPPTPTLEHFLTRWKQSTGRPPAVDYALLISFSFLPSGQISAQEQNNCFVGAWTSHL</sequence>
<evidence type="ECO:0000313" key="3">
    <source>
        <dbReference type="Proteomes" id="UP001221142"/>
    </source>
</evidence>
<keyword evidence="3" id="KW-1185">Reference proteome</keyword>
<gene>
    <name evidence="2" type="ORF">FB45DRAFT_1029959</name>
</gene>
<name>A0AAD7BMX0_9AGAR</name>
<protein>
    <recommendedName>
        <fullName evidence="4">F-box domain-containing protein</fullName>
    </recommendedName>
</protein>
<feature type="coiled-coil region" evidence="1">
    <location>
        <begin position="33"/>
        <end position="60"/>
    </location>
</feature>